<feature type="compositionally biased region" description="Polar residues" evidence="5">
    <location>
        <begin position="237"/>
        <end position="273"/>
    </location>
</feature>
<dbReference type="EMBL" id="AMGY01000005">
    <property type="protein sequence ID" value="EXJ83034.1"/>
    <property type="molecule type" value="Genomic_DNA"/>
</dbReference>
<dbReference type="RefSeq" id="XP_007735157.1">
    <property type="nucleotide sequence ID" value="XM_007736967.1"/>
</dbReference>
<keyword evidence="3" id="KW-0862">Zinc</keyword>
<keyword evidence="8" id="KW-1185">Reference proteome</keyword>
<dbReference type="CDD" id="cd15502">
    <property type="entry name" value="PHD_Phf1p_Phf2p_like"/>
    <property type="match status" value="1"/>
</dbReference>
<feature type="compositionally biased region" description="Polar residues" evidence="5">
    <location>
        <begin position="304"/>
        <end position="314"/>
    </location>
</feature>
<dbReference type="PANTHER" id="PTHR24102:SF28">
    <property type="entry name" value="PHD-TYPE DOMAIN-CONTAINING PROTEIN"/>
    <property type="match status" value="1"/>
</dbReference>
<dbReference type="STRING" id="1182542.W9YL89"/>
<dbReference type="SMART" id="SM00249">
    <property type="entry name" value="PHD"/>
    <property type="match status" value="1"/>
</dbReference>
<dbReference type="eggNOG" id="KOG4323">
    <property type="taxonomic scope" value="Eukaryota"/>
</dbReference>
<dbReference type="HOGENOM" id="CLU_033346_0_0_1"/>
<dbReference type="PROSITE" id="PS50016">
    <property type="entry name" value="ZF_PHD_2"/>
    <property type="match status" value="1"/>
</dbReference>
<dbReference type="PANTHER" id="PTHR24102">
    <property type="entry name" value="PHD FINGER PROTEIN"/>
    <property type="match status" value="1"/>
</dbReference>
<protein>
    <recommendedName>
        <fullName evidence="6">PHD-type domain-containing protein</fullName>
    </recommendedName>
</protein>
<evidence type="ECO:0000256" key="3">
    <source>
        <dbReference type="ARBA" id="ARBA00022833"/>
    </source>
</evidence>
<evidence type="ECO:0000259" key="6">
    <source>
        <dbReference type="PROSITE" id="PS50016"/>
    </source>
</evidence>
<evidence type="ECO:0000256" key="5">
    <source>
        <dbReference type="SAM" id="MobiDB-lite"/>
    </source>
</evidence>
<dbReference type="PROSITE" id="PS01359">
    <property type="entry name" value="ZF_PHD_1"/>
    <property type="match status" value="1"/>
</dbReference>
<dbReference type="Proteomes" id="UP000019478">
    <property type="component" value="Unassembled WGS sequence"/>
</dbReference>
<keyword evidence="2 4" id="KW-0863">Zinc-finger</keyword>
<feature type="compositionally biased region" description="Polar residues" evidence="5">
    <location>
        <begin position="104"/>
        <end position="123"/>
    </location>
</feature>
<sequence length="568" mass="60567">MEVPLTDASDAPPSNPTVNPTVYHDASLPNTNSVPAPPPQYPSDPISHAQPGPSNGPRRGSFPDVLPQGHTLPQPISASIGLVTQDMSSSMQSALPKPDLGHQDPQTDSDPDFQSSGARSSMSVAPRSLNEMPQETEDSTITVADFLDTQAGHISSTASTPSVTQSVASHRSKQYLLPNGSVVPGKGLGRGRPGLKRGPRTPKYPTGDAVSSPAASMIATVGSSESANPPSKKRKSGNSVGSLINAQVSTLDSVTTPSRESSENYNPTATQTRSGRHSHRPVSLTDATAASASPSRKGSRADRPTSTASASPATVKTHPKIKRRVYRGREQFALCEHCLRGHGPPVNVIVFCDACNKCWHQRCHDPPISKQTVSDTKTEWFCSECDRILHGTKKAKKMAKPSAQSTLTVPVTKPTLAYDGPLVGGRLLDAGQKSAYLSTLQKDDLVSLLLEASNLAPDLPIFKRLVPVSQPIDFPQAQFTSTYVTPASKPPMFADKDPRNTTDTVDEGYDDYFEDHSALYPKAGNGVQLPPESEDLHILLEGKDSKTFSHWVRGMGGQDFSGTGNVMS</sequence>
<keyword evidence="1" id="KW-0479">Metal-binding</keyword>
<feature type="region of interest" description="Disordered" evidence="5">
    <location>
        <begin position="1"/>
        <end position="137"/>
    </location>
</feature>
<dbReference type="AlphaFoldDB" id="W9YL89"/>
<evidence type="ECO:0000313" key="7">
    <source>
        <dbReference type="EMBL" id="EXJ83034.1"/>
    </source>
</evidence>
<dbReference type="InterPro" id="IPR011011">
    <property type="entry name" value="Znf_FYVE_PHD"/>
</dbReference>
<feature type="region of interest" description="Disordered" evidence="5">
    <location>
        <begin position="154"/>
        <end position="320"/>
    </location>
</feature>
<dbReference type="Gene3D" id="3.30.40.10">
    <property type="entry name" value="Zinc/RING finger domain, C3HC4 (zinc finger)"/>
    <property type="match status" value="1"/>
</dbReference>
<dbReference type="InterPro" id="IPR013083">
    <property type="entry name" value="Znf_RING/FYVE/PHD"/>
</dbReference>
<evidence type="ECO:0000256" key="1">
    <source>
        <dbReference type="ARBA" id="ARBA00022723"/>
    </source>
</evidence>
<evidence type="ECO:0000313" key="8">
    <source>
        <dbReference type="Proteomes" id="UP000019478"/>
    </source>
</evidence>
<dbReference type="InterPro" id="IPR001965">
    <property type="entry name" value="Znf_PHD"/>
</dbReference>
<dbReference type="GeneID" id="19170957"/>
<feature type="compositionally biased region" description="Polar residues" evidence="5">
    <location>
        <begin position="285"/>
        <end position="296"/>
    </location>
</feature>
<proteinExistence type="predicted"/>
<dbReference type="SUPFAM" id="SSF57903">
    <property type="entry name" value="FYVE/PHD zinc finger"/>
    <property type="match status" value="1"/>
</dbReference>
<dbReference type="GO" id="GO:0008270">
    <property type="term" value="F:zinc ion binding"/>
    <property type="evidence" value="ECO:0007669"/>
    <property type="project" value="UniProtKB-KW"/>
</dbReference>
<evidence type="ECO:0000256" key="4">
    <source>
        <dbReference type="PROSITE-ProRule" id="PRU00146"/>
    </source>
</evidence>
<organism evidence="7 8">
    <name type="scientific">Capronia epimyces CBS 606.96</name>
    <dbReference type="NCBI Taxonomy" id="1182542"/>
    <lineage>
        <taxon>Eukaryota</taxon>
        <taxon>Fungi</taxon>
        <taxon>Dikarya</taxon>
        <taxon>Ascomycota</taxon>
        <taxon>Pezizomycotina</taxon>
        <taxon>Eurotiomycetes</taxon>
        <taxon>Chaetothyriomycetidae</taxon>
        <taxon>Chaetothyriales</taxon>
        <taxon>Herpotrichiellaceae</taxon>
        <taxon>Capronia</taxon>
    </lineage>
</organism>
<reference evidence="7 8" key="1">
    <citation type="submission" date="2013-03" db="EMBL/GenBank/DDBJ databases">
        <title>The Genome Sequence of Capronia epimyces CBS 606.96.</title>
        <authorList>
            <consortium name="The Broad Institute Genomics Platform"/>
            <person name="Cuomo C."/>
            <person name="de Hoog S."/>
            <person name="Gorbushina A."/>
            <person name="Walker B."/>
            <person name="Young S.K."/>
            <person name="Zeng Q."/>
            <person name="Gargeya S."/>
            <person name="Fitzgerald M."/>
            <person name="Haas B."/>
            <person name="Abouelleil A."/>
            <person name="Allen A.W."/>
            <person name="Alvarado L."/>
            <person name="Arachchi H.M."/>
            <person name="Berlin A.M."/>
            <person name="Chapman S.B."/>
            <person name="Gainer-Dewar J."/>
            <person name="Goldberg J."/>
            <person name="Griggs A."/>
            <person name="Gujja S."/>
            <person name="Hansen M."/>
            <person name="Howarth C."/>
            <person name="Imamovic A."/>
            <person name="Ireland A."/>
            <person name="Larimer J."/>
            <person name="McCowan C."/>
            <person name="Murphy C."/>
            <person name="Pearson M."/>
            <person name="Poon T.W."/>
            <person name="Priest M."/>
            <person name="Roberts A."/>
            <person name="Saif S."/>
            <person name="Shea T."/>
            <person name="Sisk P."/>
            <person name="Sykes S."/>
            <person name="Wortman J."/>
            <person name="Nusbaum C."/>
            <person name="Birren B."/>
        </authorList>
    </citation>
    <scope>NUCLEOTIDE SEQUENCE [LARGE SCALE GENOMIC DNA]</scope>
    <source>
        <strain evidence="7 8">CBS 606.96</strain>
    </source>
</reference>
<dbReference type="OrthoDB" id="5863171at2759"/>
<gene>
    <name evidence="7" type="ORF">A1O3_06851</name>
</gene>
<comment type="caution">
    <text evidence="7">The sequence shown here is derived from an EMBL/GenBank/DDBJ whole genome shotgun (WGS) entry which is preliminary data.</text>
</comment>
<name>W9YL89_9EURO</name>
<dbReference type="InterPro" id="IPR019787">
    <property type="entry name" value="Znf_PHD-finger"/>
</dbReference>
<dbReference type="Pfam" id="PF00628">
    <property type="entry name" value="PHD"/>
    <property type="match status" value="1"/>
</dbReference>
<evidence type="ECO:0000256" key="2">
    <source>
        <dbReference type="ARBA" id="ARBA00022771"/>
    </source>
</evidence>
<feature type="compositionally biased region" description="Polar residues" evidence="5">
    <location>
        <begin position="154"/>
        <end position="169"/>
    </location>
</feature>
<dbReference type="InterPro" id="IPR019786">
    <property type="entry name" value="Zinc_finger_PHD-type_CS"/>
</dbReference>
<feature type="domain" description="PHD-type" evidence="6">
    <location>
        <begin position="332"/>
        <end position="388"/>
    </location>
</feature>
<accession>W9YL89</accession>